<name>A0A1H5QZR8_9PSEU</name>
<dbReference type="EMBL" id="FNUJ01000005">
    <property type="protein sequence ID" value="SEF31646.1"/>
    <property type="molecule type" value="Genomic_DNA"/>
</dbReference>
<gene>
    <name evidence="1" type="ORF">SAMN05421837_105855</name>
</gene>
<dbReference type="Proteomes" id="UP000198878">
    <property type="component" value="Unassembled WGS sequence"/>
</dbReference>
<dbReference type="AlphaFoldDB" id="A0A1H5QZR8"/>
<protein>
    <submittedName>
        <fullName evidence="1">Uncharacterized protein</fullName>
    </submittedName>
</protein>
<reference evidence="2" key="1">
    <citation type="submission" date="2016-10" db="EMBL/GenBank/DDBJ databases">
        <authorList>
            <person name="Varghese N."/>
            <person name="Submissions S."/>
        </authorList>
    </citation>
    <scope>NUCLEOTIDE SEQUENCE [LARGE SCALE GENOMIC DNA]</scope>
    <source>
        <strain evidence="2">DSM 44654</strain>
    </source>
</reference>
<evidence type="ECO:0000313" key="2">
    <source>
        <dbReference type="Proteomes" id="UP000198878"/>
    </source>
</evidence>
<dbReference type="OrthoDB" id="3618043at2"/>
<sequence>MNLERFADGHLTAITTDGSRVSLRLEAYVEYRLVPGEVSVVEVFELSADPAELAMSEPPVAEHCIEEPTWWDHDGRRTIEFFAPLRIQVTAAAFELTSLGVEPRPVLPAPSANVCTFGIAEIPPLGPGVVWRTLGGDAGTPADPDGWFLQRRDRLATSTTGVFCTTHADRVTFERQDADDALWRDVRLLGRHATRVWSGNCVFEPADWVTWVTTGVLPPVERLSV</sequence>
<accession>A0A1H5QZR8</accession>
<dbReference type="STRING" id="218821.SAMN05421837_105855"/>
<dbReference type="RefSeq" id="WP_086682370.1">
    <property type="nucleotide sequence ID" value="NZ_FNUJ01000005.1"/>
</dbReference>
<organism evidence="1 2">
    <name type="scientific">Amycolatopsis pretoriensis</name>
    <dbReference type="NCBI Taxonomy" id="218821"/>
    <lineage>
        <taxon>Bacteria</taxon>
        <taxon>Bacillati</taxon>
        <taxon>Actinomycetota</taxon>
        <taxon>Actinomycetes</taxon>
        <taxon>Pseudonocardiales</taxon>
        <taxon>Pseudonocardiaceae</taxon>
        <taxon>Amycolatopsis</taxon>
    </lineage>
</organism>
<evidence type="ECO:0000313" key="1">
    <source>
        <dbReference type="EMBL" id="SEF31646.1"/>
    </source>
</evidence>
<proteinExistence type="predicted"/>
<keyword evidence="2" id="KW-1185">Reference proteome</keyword>